<feature type="transmembrane region" description="Helical" evidence="1">
    <location>
        <begin position="82"/>
        <end position="102"/>
    </location>
</feature>
<reference evidence="2 3" key="1">
    <citation type="journal article" date="2020" name="Nature">
        <title>Six reference-quality genomes reveal evolution of bat adaptations.</title>
        <authorList>
            <person name="Jebb D."/>
            <person name="Huang Z."/>
            <person name="Pippel M."/>
            <person name="Hughes G.M."/>
            <person name="Lavrichenko K."/>
            <person name="Devanna P."/>
            <person name="Winkler S."/>
            <person name="Jermiin L.S."/>
            <person name="Skirmuntt E.C."/>
            <person name="Katzourakis A."/>
            <person name="Burkitt-Gray L."/>
            <person name="Ray D.A."/>
            <person name="Sullivan K.A.M."/>
            <person name="Roscito J.G."/>
            <person name="Kirilenko B.M."/>
            <person name="Davalos L.M."/>
            <person name="Corthals A.P."/>
            <person name="Power M.L."/>
            <person name="Jones G."/>
            <person name="Ransome R.D."/>
            <person name="Dechmann D.K.N."/>
            <person name="Locatelli A.G."/>
            <person name="Puechmaille S.J."/>
            <person name="Fedrigo O."/>
            <person name="Jarvis E.D."/>
            <person name="Hiller M."/>
            <person name="Vernes S.C."/>
            <person name="Myers E.W."/>
            <person name="Teeling E.C."/>
        </authorList>
    </citation>
    <scope>NUCLEOTIDE SEQUENCE [LARGE SCALE GENOMIC DNA]</scope>
    <source>
        <strain evidence="2">MPipKuh1</strain>
        <tissue evidence="2">Flight muscle</tissue>
    </source>
</reference>
<keyword evidence="1" id="KW-0812">Transmembrane</keyword>
<name>A0A7J8B1L5_PIPKU</name>
<evidence type="ECO:0000256" key="1">
    <source>
        <dbReference type="SAM" id="Phobius"/>
    </source>
</evidence>
<dbReference type="EMBL" id="JACAGB010000001">
    <property type="protein sequence ID" value="KAF6392542.1"/>
    <property type="molecule type" value="Genomic_DNA"/>
</dbReference>
<dbReference type="Proteomes" id="UP000558488">
    <property type="component" value="Unassembled WGS sequence"/>
</dbReference>
<keyword evidence="3" id="KW-1185">Reference proteome</keyword>
<accession>A0A7J8B1L5</accession>
<proteinExistence type="predicted"/>
<sequence length="140" mass="16294">MMLLMHGNAAFSSRILFIIAQDPSYPIHDQFWVLLLYLPFLFNFKSWNIYIYIISLKITFYLIGGFTSNYCNFMGDVSSLKSGWVVLHTAVLCPSNSVYRSFIKKQLMRKRQVVSDRLHGALGRYKHSVNLLNIFIFPKS</sequence>
<evidence type="ECO:0000313" key="2">
    <source>
        <dbReference type="EMBL" id="KAF6392542.1"/>
    </source>
</evidence>
<dbReference type="AlphaFoldDB" id="A0A7J8B1L5"/>
<keyword evidence="1" id="KW-1133">Transmembrane helix</keyword>
<gene>
    <name evidence="2" type="ORF">mPipKuh1_007743</name>
</gene>
<comment type="caution">
    <text evidence="2">The sequence shown here is derived from an EMBL/GenBank/DDBJ whole genome shotgun (WGS) entry which is preliminary data.</text>
</comment>
<evidence type="ECO:0000313" key="3">
    <source>
        <dbReference type="Proteomes" id="UP000558488"/>
    </source>
</evidence>
<protein>
    <submittedName>
        <fullName evidence="2">Uncharacterized protein</fullName>
    </submittedName>
</protein>
<organism evidence="2 3">
    <name type="scientific">Pipistrellus kuhlii</name>
    <name type="common">Kuhl's pipistrelle</name>
    <dbReference type="NCBI Taxonomy" id="59472"/>
    <lineage>
        <taxon>Eukaryota</taxon>
        <taxon>Metazoa</taxon>
        <taxon>Chordata</taxon>
        <taxon>Craniata</taxon>
        <taxon>Vertebrata</taxon>
        <taxon>Euteleostomi</taxon>
        <taxon>Mammalia</taxon>
        <taxon>Eutheria</taxon>
        <taxon>Laurasiatheria</taxon>
        <taxon>Chiroptera</taxon>
        <taxon>Yangochiroptera</taxon>
        <taxon>Vespertilionidae</taxon>
        <taxon>Pipistrellus</taxon>
    </lineage>
</organism>
<feature type="transmembrane region" description="Helical" evidence="1">
    <location>
        <begin position="49"/>
        <end position="70"/>
    </location>
</feature>
<keyword evidence="1" id="KW-0472">Membrane</keyword>